<feature type="region of interest" description="Disordered" evidence="5">
    <location>
        <begin position="161"/>
        <end position="184"/>
    </location>
</feature>
<protein>
    <recommendedName>
        <fullName evidence="6">AAA+ ATPase domain-containing protein</fullName>
    </recommendedName>
</protein>
<keyword evidence="2 4" id="KW-0547">Nucleotide-binding</keyword>
<evidence type="ECO:0000313" key="7">
    <source>
        <dbReference type="EMBL" id="KAI3436143.1"/>
    </source>
</evidence>
<evidence type="ECO:0000256" key="2">
    <source>
        <dbReference type="ARBA" id="ARBA00022741"/>
    </source>
</evidence>
<dbReference type="GO" id="GO:0005524">
    <property type="term" value="F:ATP binding"/>
    <property type="evidence" value="ECO:0007669"/>
    <property type="project" value="UniProtKB-KW"/>
</dbReference>
<dbReference type="OrthoDB" id="5925at2759"/>
<keyword evidence="3 4" id="KW-0067">ATP-binding</keyword>
<dbReference type="SUPFAM" id="SSF52540">
    <property type="entry name" value="P-loop containing nucleoside triphosphate hydrolases"/>
    <property type="match status" value="1"/>
</dbReference>
<comment type="similarity">
    <text evidence="1 4">Belongs to the AAA ATPase family.</text>
</comment>
<dbReference type="Pfam" id="PF00004">
    <property type="entry name" value="AAA"/>
    <property type="match status" value="1"/>
</dbReference>
<keyword evidence="8" id="KW-1185">Reference proteome</keyword>
<dbReference type="AlphaFoldDB" id="A0A9D4TVW9"/>
<dbReference type="SMART" id="SM00382">
    <property type="entry name" value="AAA"/>
    <property type="match status" value="1"/>
</dbReference>
<feature type="region of interest" description="Disordered" evidence="5">
    <location>
        <begin position="288"/>
        <end position="362"/>
    </location>
</feature>
<dbReference type="Gene3D" id="3.40.50.300">
    <property type="entry name" value="P-loop containing nucleotide triphosphate hydrolases"/>
    <property type="match status" value="1"/>
</dbReference>
<dbReference type="GO" id="GO:0016887">
    <property type="term" value="F:ATP hydrolysis activity"/>
    <property type="evidence" value="ECO:0007669"/>
    <property type="project" value="InterPro"/>
</dbReference>
<evidence type="ECO:0000256" key="3">
    <source>
        <dbReference type="ARBA" id="ARBA00022840"/>
    </source>
</evidence>
<dbReference type="Proteomes" id="UP001055712">
    <property type="component" value="Unassembled WGS sequence"/>
</dbReference>
<dbReference type="EMBL" id="SIDB01000002">
    <property type="protein sequence ID" value="KAI3436143.1"/>
    <property type="molecule type" value="Genomic_DNA"/>
</dbReference>
<feature type="domain" description="AAA+ ATPase" evidence="6">
    <location>
        <begin position="432"/>
        <end position="568"/>
    </location>
</feature>
<feature type="compositionally biased region" description="Acidic residues" evidence="5">
    <location>
        <begin position="296"/>
        <end position="310"/>
    </location>
</feature>
<dbReference type="PANTHER" id="PTHR23073">
    <property type="entry name" value="26S PROTEASOME REGULATORY SUBUNIT"/>
    <property type="match status" value="1"/>
</dbReference>
<dbReference type="InterPro" id="IPR003959">
    <property type="entry name" value="ATPase_AAA_core"/>
</dbReference>
<evidence type="ECO:0000313" key="8">
    <source>
        <dbReference type="Proteomes" id="UP001055712"/>
    </source>
</evidence>
<gene>
    <name evidence="7" type="ORF">D9Q98_002200</name>
</gene>
<reference evidence="7" key="2">
    <citation type="submission" date="2020-11" db="EMBL/GenBank/DDBJ databases">
        <authorList>
            <person name="Cecchin M."/>
            <person name="Marcolungo L."/>
            <person name="Rossato M."/>
            <person name="Girolomoni L."/>
            <person name="Cosentino E."/>
            <person name="Cuine S."/>
            <person name="Li-Beisson Y."/>
            <person name="Delledonne M."/>
            <person name="Ballottari M."/>
        </authorList>
    </citation>
    <scope>NUCLEOTIDE SEQUENCE</scope>
    <source>
        <strain evidence="7">211/11P</strain>
        <tissue evidence="7">Whole cell</tissue>
    </source>
</reference>
<dbReference type="PROSITE" id="PS00674">
    <property type="entry name" value="AAA"/>
    <property type="match status" value="1"/>
</dbReference>
<dbReference type="InterPro" id="IPR003960">
    <property type="entry name" value="ATPase_AAA_CS"/>
</dbReference>
<accession>A0A9D4TVW9</accession>
<evidence type="ECO:0000259" key="6">
    <source>
        <dbReference type="SMART" id="SM00382"/>
    </source>
</evidence>
<dbReference type="InterPro" id="IPR003593">
    <property type="entry name" value="AAA+_ATPase"/>
</dbReference>
<reference evidence="7" key="1">
    <citation type="journal article" date="2019" name="Plant J.">
        <title>Chlorella vulgaris genome assembly and annotation reveals the molecular basis for metabolic acclimation to high light conditions.</title>
        <authorList>
            <person name="Cecchin M."/>
            <person name="Marcolungo L."/>
            <person name="Rossato M."/>
            <person name="Girolomoni L."/>
            <person name="Cosentino E."/>
            <person name="Cuine S."/>
            <person name="Li-Beisson Y."/>
            <person name="Delledonne M."/>
            <person name="Ballottari M."/>
        </authorList>
    </citation>
    <scope>NUCLEOTIDE SEQUENCE</scope>
    <source>
        <strain evidence="7">211/11P</strain>
    </source>
</reference>
<dbReference type="Gene3D" id="1.10.8.60">
    <property type="match status" value="1"/>
</dbReference>
<dbReference type="InterPro" id="IPR050221">
    <property type="entry name" value="26S_Proteasome_ATPase"/>
</dbReference>
<dbReference type="InterPro" id="IPR027417">
    <property type="entry name" value="P-loop_NTPase"/>
</dbReference>
<sequence>MNEVVSWARVLSVLARGISPWARSHAVCAAPASKATAAAVEAAVETARGGSAAAVLAATAAAAVLADICGSHIALCEAKDGGMDPRSIKAALLDLWRSLDEQMHRIEATLPHTSHLQHIPEPEVQIGAGGEVDVTFKLPQELDIPAALRALRSLLRSPSFSSTEQASFGSSVSESSSSGAEGRATQFVRRSTGLGGLAVDVLEPHDRTQPARLHFRGKASRQDLELMTSTLQSAMQPRRGSAAEEFRDLGRLFEGTPFGRPFEAAVDPFFEHLKDFIHGFERMAQGEGWQLSGVDGEGEEEEEEGGDERDTEPTPLHRRHPKQFDDWGSGPGSSEGRRRRRVQGGESPPPLSQDELEAQRKQRQLDAVVRKLEKQGAQVFMHDKREAVDWGTLAGYEAQKRQIEDTLLLALLHPEVYNDIAKKTRRHFASNRPRAVLFEGPPGTGKTTSARIIASQAAVPLVYIPLEAVVSKWYGESEKQLSDMLQACEKFPEGCIIFLDELDSLATSRSTEMHEATRRVLGVLLRHLDGFDSTNKRTVVIGATNRKQDLDPALISRFSTSVNFGLPDEKCRVEILKVYAQHLGDVELLALAAATPGMAGRDLRDICAQAERRWASKIIRGKAPKGQLPPAAEYLEAARQRLREMAGLPGDAV</sequence>
<proteinExistence type="inferred from homology"/>
<name>A0A9D4TVW9_CHLVU</name>
<comment type="caution">
    <text evidence="7">The sequence shown here is derived from an EMBL/GenBank/DDBJ whole genome shotgun (WGS) entry which is preliminary data.</text>
</comment>
<evidence type="ECO:0000256" key="4">
    <source>
        <dbReference type="RuleBase" id="RU003651"/>
    </source>
</evidence>
<organism evidence="7 8">
    <name type="scientific">Chlorella vulgaris</name>
    <name type="common">Green alga</name>
    <dbReference type="NCBI Taxonomy" id="3077"/>
    <lineage>
        <taxon>Eukaryota</taxon>
        <taxon>Viridiplantae</taxon>
        <taxon>Chlorophyta</taxon>
        <taxon>core chlorophytes</taxon>
        <taxon>Trebouxiophyceae</taxon>
        <taxon>Chlorellales</taxon>
        <taxon>Chlorellaceae</taxon>
        <taxon>Chlorella clade</taxon>
        <taxon>Chlorella</taxon>
    </lineage>
</organism>
<evidence type="ECO:0000256" key="1">
    <source>
        <dbReference type="ARBA" id="ARBA00006914"/>
    </source>
</evidence>
<evidence type="ECO:0000256" key="5">
    <source>
        <dbReference type="SAM" id="MobiDB-lite"/>
    </source>
</evidence>